<feature type="transmembrane region" description="Helical" evidence="5">
    <location>
        <begin position="349"/>
        <end position="368"/>
    </location>
</feature>
<feature type="signal peptide" evidence="6">
    <location>
        <begin position="1"/>
        <end position="19"/>
    </location>
</feature>
<organism evidence="8 9">
    <name type="scientific">Ceutorhynchus assimilis</name>
    <name type="common">cabbage seed weevil</name>
    <dbReference type="NCBI Taxonomy" id="467358"/>
    <lineage>
        <taxon>Eukaryota</taxon>
        <taxon>Metazoa</taxon>
        <taxon>Ecdysozoa</taxon>
        <taxon>Arthropoda</taxon>
        <taxon>Hexapoda</taxon>
        <taxon>Insecta</taxon>
        <taxon>Pterygota</taxon>
        <taxon>Neoptera</taxon>
        <taxon>Endopterygota</taxon>
        <taxon>Coleoptera</taxon>
        <taxon>Polyphaga</taxon>
        <taxon>Cucujiformia</taxon>
        <taxon>Curculionidae</taxon>
        <taxon>Ceutorhynchinae</taxon>
        <taxon>Ceutorhynchus</taxon>
    </lineage>
</organism>
<sequence>MHKLFLLLWFVACISLGFGASYYPQITVDLSNSQPGTTVTKFATAVEAAYTINVININASVDFFNIQIHTFNEIVALSYDDPMDVHSYTNGTNIGLIWKEGLEKYSMKRKKENTGSAASGLVQFYLFRNHQVDEQLDFLIIVTTYTRNNPIPGGCNLSFETEIAPYQKVNQSDEIITVMSQPPSLFGEFCNKSNITTEMYYFYLKEYDNNSQEYFEVIQKMATPDNITKYGTKVPDHLSSNKFKQMYNNYRGTGRVFAVVSTYEGEKSAYVPATSFGCNLQAWEEECLAPVEPHWKVVIALLLIFGVIICFSGHQWFKFGLFVIGYTFGVIIMLIMVTVDNDFSSAGKAVYALLMGIFVAIAWIFLWWKYGIPFIAVFLAFILMGGLIASIVFYSPLGNFYIFTDEPSFWLAFSSVLIISLLPMVTLTSMYYIIALSLLGSYAIIVALNYYFGGNLPYILINTYRRMTVKNFGTAVINPPFQTLDIWQTVLWILLFATGVHVQIRKSLGKPPFPPHRNRSVRNRNEAMVNEETPLLYPEMPPPYTATR</sequence>
<dbReference type="PANTHER" id="PTHR15937">
    <property type="entry name" value="TRANSMEMBRANE 7 SUPERFAMILY MEMBER 3"/>
    <property type="match status" value="1"/>
</dbReference>
<comment type="subcellular location">
    <subcellularLocation>
        <location evidence="1">Membrane</location>
        <topology evidence="1">Multi-pass membrane protein</topology>
    </subcellularLocation>
</comment>
<evidence type="ECO:0000259" key="7">
    <source>
        <dbReference type="Pfam" id="PF13886"/>
    </source>
</evidence>
<evidence type="ECO:0000313" key="8">
    <source>
        <dbReference type="EMBL" id="CAG9762558.1"/>
    </source>
</evidence>
<dbReference type="InterPro" id="IPR025256">
    <property type="entry name" value="TM7S3/TM198-like_dom"/>
</dbReference>
<gene>
    <name evidence="8" type="ORF">CEUTPL_LOCUS3236</name>
</gene>
<dbReference type="AlphaFoldDB" id="A0A9N9MDD5"/>
<feature type="transmembrane region" description="Helical" evidence="5">
    <location>
        <begin position="294"/>
        <end position="312"/>
    </location>
</feature>
<proteinExistence type="predicted"/>
<reference evidence="8" key="1">
    <citation type="submission" date="2022-01" db="EMBL/GenBank/DDBJ databases">
        <authorList>
            <person name="King R."/>
        </authorList>
    </citation>
    <scope>NUCLEOTIDE SEQUENCE</scope>
</reference>
<feature type="transmembrane region" description="Helical" evidence="5">
    <location>
        <begin position="486"/>
        <end position="504"/>
    </location>
</feature>
<dbReference type="OrthoDB" id="5967337at2759"/>
<evidence type="ECO:0000313" key="9">
    <source>
        <dbReference type="Proteomes" id="UP001152799"/>
    </source>
</evidence>
<dbReference type="PANTHER" id="PTHR15937:SF3">
    <property type="entry name" value="TRANSMEMBRANE 7 SUPERFAMILY MEMBER 3"/>
    <property type="match status" value="1"/>
</dbReference>
<name>A0A9N9MDD5_9CUCU</name>
<feature type="transmembrane region" description="Helical" evidence="5">
    <location>
        <begin position="375"/>
        <end position="395"/>
    </location>
</feature>
<feature type="chain" id="PRO_5040247319" description="TM7S3/TM198-like domain-containing protein" evidence="6">
    <location>
        <begin position="20"/>
        <end position="548"/>
    </location>
</feature>
<keyword evidence="4 5" id="KW-0472">Membrane</keyword>
<keyword evidence="2 5" id="KW-0812">Transmembrane</keyword>
<keyword evidence="9" id="KW-1185">Reference proteome</keyword>
<evidence type="ECO:0000256" key="1">
    <source>
        <dbReference type="ARBA" id="ARBA00004141"/>
    </source>
</evidence>
<evidence type="ECO:0000256" key="2">
    <source>
        <dbReference type="ARBA" id="ARBA00022692"/>
    </source>
</evidence>
<dbReference type="Pfam" id="PF13886">
    <property type="entry name" value="TM7S3_TM198"/>
    <property type="match status" value="1"/>
</dbReference>
<accession>A0A9N9MDD5</accession>
<feature type="domain" description="TM7S3/TM198-like" evidence="7">
    <location>
        <begin position="300"/>
        <end position="504"/>
    </location>
</feature>
<keyword evidence="3 5" id="KW-1133">Transmembrane helix</keyword>
<dbReference type="Pfam" id="PF25992">
    <property type="entry name" value="Ig_TM7SF3_N"/>
    <property type="match status" value="1"/>
</dbReference>
<protein>
    <recommendedName>
        <fullName evidence="7">TM7S3/TM198-like domain-containing protein</fullName>
    </recommendedName>
</protein>
<feature type="transmembrane region" description="Helical" evidence="5">
    <location>
        <begin position="319"/>
        <end position="337"/>
    </location>
</feature>
<evidence type="ECO:0000256" key="4">
    <source>
        <dbReference type="ARBA" id="ARBA00023136"/>
    </source>
</evidence>
<evidence type="ECO:0000256" key="5">
    <source>
        <dbReference type="SAM" id="Phobius"/>
    </source>
</evidence>
<dbReference type="GO" id="GO:0043069">
    <property type="term" value="P:negative regulation of programmed cell death"/>
    <property type="evidence" value="ECO:0007669"/>
    <property type="project" value="TreeGrafter"/>
</dbReference>
<dbReference type="InterPro" id="IPR042502">
    <property type="entry name" value="TM7SF3"/>
</dbReference>
<evidence type="ECO:0000256" key="3">
    <source>
        <dbReference type="ARBA" id="ARBA00022989"/>
    </source>
</evidence>
<dbReference type="Proteomes" id="UP001152799">
    <property type="component" value="Chromosome 11"/>
</dbReference>
<dbReference type="GO" id="GO:0005886">
    <property type="term" value="C:plasma membrane"/>
    <property type="evidence" value="ECO:0007669"/>
    <property type="project" value="TreeGrafter"/>
</dbReference>
<feature type="transmembrane region" description="Helical" evidence="5">
    <location>
        <begin position="432"/>
        <end position="452"/>
    </location>
</feature>
<dbReference type="EMBL" id="OU892287">
    <property type="protein sequence ID" value="CAG9762558.1"/>
    <property type="molecule type" value="Genomic_DNA"/>
</dbReference>
<keyword evidence="6" id="KW-0732">Signal</keyword>
<evidence type="ECO:0000256" key="6">
    <source>
        <dbReference type="SAM" id="SignalP"/>
    </source>
</evidence>
<feature type="transmembrane region" description="Helical" evidence="5">
    <location>
        <begin position="407"/>
        <end position="425"/>
    </location>
</feature>